<evidence type="ECO:0000313" key="2">
    <source>
        <dbReference type="EMBL" id="GAI83276.1"/>
    </source>
</evidence>
<keyword evidence="1" id="KW-0812">Transmembrane</keyword>
<reference evidence="2" key="1">
    <citation type="journal article" date="2014" name="Front. Microbiol.">
        <title>High frequency of phylogenetically diverse reductive dehalogenase-homologous genes in deep subseafloor sedimentary metagenomes.</title>
        <authorList>
            <person name="Kawai M."/>
            <person name="Futagami T."/>
            <person name="Toyoda A."/>
            <person name="Takaki Y."/>
            <person name="Nishi S."/>
            <person name="Hori S."/>
            <person name="Arai W."/>
            <person name="Tsubouchi T."/>
            <person name="Morono Y."/>
            <person name="Uchiyama I."/>
            <person name="Ito T."/>
            <person name="Fujiyama A."/>
            <person name="Inagaki F."/>
            <person name="Takami H."/>
        </authorList>
    </citation>
    <scope>NUCLEOTIDE SEQUENCE</scope>
    <source>
        <strain evidence="2">Expedition CK06-06</strain>
    </source>
</reference>
<dbReference type="AlphaFoldDB" id="X1SVV6"/>
<organism evidence="2">
    <name type="scientific">marine sediment metagenome</name>
    <dbReference type="NCBI Taxonomy" id="412755"/>
    <lineage>
        <taxon>unclassified sequences</taxon>
        <taxon>metagenomes</taxon>
        <taxon>ecological metagenomes</taxon>
    </lineage>
</organism>
<feature type="transmembrane region" description="Helical" evidence="1">
    <location>
        <begin position="75"/>
        <end position="95"/>
    </location>
</feature>
<keyword evidence="1" id="KW-1133">Transmembrane helix</keyword>
<accession>X1SVV6</accession>
<protein>
    <submittedName>
        <fullName evidence="2">Uncharacterized protein</fullName>
    </submittedName>
</protein>
<sequence length="100" mass="10769">MYRRVVASPRLAEAFPAVIDALQVWLTPVAFDPYLSRLAVKPQGIVQEGKDNDYGFGLPLGSLIAQVLSPVAVDISAMLTPLIGIIMLGAVMVPVTKMFK</sequence>
<proteinExistence type="predicted"/>
<dbReference type="EMBL" id="BARW01005789">
    <property type="protein sequence ID" value="GAI83276.1"/>
    <property type="molecule type" value="Genomic_DNA"/>
</dbReference>
<evidence type="ECO:0000256" key="1">
    <source>
        <dbReference type="SAM" id="Phobius"/>
    </source>
</evidence>
<gene>
    <name evidence="2" type="ORF">S12H4_12296</name>
</gene>
<keyword evidence="1" id="KW-0472">Membrane</keyword>
<name>X1SVV6_9ZZZZ</name>
<comment type="caution">
    <text evidence="2">The sequence shown here is derived from an EMBL/GenBank/DDBJ whole genome shotgun (WGS) entry which is preliminary data.</text>
</comment>